<reference evidence="2" key="1">
    <citation type="submission" date="2023-07" db="EMBL/GenBank/DDBJ databases">
        <title>draft genome sequence of fig (Ficus carica).</title>
        <authorList>
            <person name="Takahashi T."/>
            <person name="Nishimura K."/>
        </authorList>
    </citation>
    <scope>NUCLEOTIDE SEQUENCE</scope>
</reference>
<proteinExistence type="predicted"/>
<evidence type="ECO:0000313" key="2">
    <source>
        <dbReference type="EMBL" id="GMN58658.1"/>
    </source>
</evidence>
<gene>
    <name evidence="2" type="ORF">TIFTF001_027765</name>
</gene>
<comment type="caution">
    <text evidence="2">The sequence shown here is derived from an EMBL/GenBank/DDBJ whole genome shotgun (WGS) entry which is preliminary data.</text>
</comment>
<organism evidence="2 3">
    <name type="scientific">Ficus carica</name>
    <name type="common">Common fig</name>
    <dbReference type="NCBI Taxonomy" id="3494"/>
    <lineage>
        <taxon>Eukaryota</taxon>
        <taxon>Viridiplantae</taxon>
        <taxon>Streptophyta</taxon>
        <taxon>Embryophyta</taxon>
        <taxon>Tracheophyta</taxon>
        <taxon>Spermatophyta</taxon>
        <taxon>Magnoliopsida</taxon>
        <taxon>eudicotyledons</taxon>
        <taxon>Gunneridae</taxon>
        <taxon>Pentapetalae</taxon>
        <taxon>rosids</taxon>
        <taxon>fabids</taxon>
        <taxon>Rosales</taxon>
        <taxon>Moraceae</taxon>
        <taxon>Ficeae</taxon>
        <taxon>Ficus</taxon>
    </lineage>
</organism>
<protein>
    <submittedName>
        <fullName evidence="2">Uncharacterized protein</fullName>
    </submittedName>
</protein>
<dbReference type="EMBL" id="BTGU01000080">
    <property type="protein sequence ID" value="GMN58658.1"/>
    <property type="molecule type" value="Genomic_DNA"/>
</dbReference>
<accession>A0AA88DNS8</accession>
<dbReference type="AlphaFoldDB" id="A0AA88DNS8"/>
<feature type="region of interest" description="Disordered" evidence="1">
    <location>
        <begin position="53"/>
        <end position="75"/>
    </location>
</feature>
<sequence length="89" mass="9910">MEKQVMISVACATVHNFIRIVQVGDPILEEYAADGVPVGEHVDVNADYVLADGVDDTGPSTRRQQDTSRKGTMNQLRDVLADDMWDKYQ</sequence>
<evidence type="ECO:0000313" key="3">
    <source>
        <dbReference type="Proteomes" id="UP001187192"/>
    </source>
</evidence>
<evidence type="ECO:0000256" key="1">
    <source>
        <dbReference type="SAM" id="MobiDB-lite"/>
    </source>
</evidence>
<keyword evidence="3" id="KW-1185">Reference proteome</keyword>
<name>A0AA88DNS8_FICCA</name>
<dbReference type="Proteomes" id="UP001187192">
    <property type="component" value="Unassembled WGS sequence"/>
</dbReference>